<keyword evidence="10" id="KW-1185">Reference proteome</keyword>
<dbReference type="GO" id="GO:0005743">
    <property type="term" value="C:mitochondrial inner membrane"/>
    <property type="evidence" value="ECO:0007669"/>
    <property type="project" value="TreeGrafter"/>
</dbReference>
<protein>
    <submittedName>
        <fullName evidence="9">Uncharacterized protein</fullName>
    </submittedName>
</protein>
<comment type="subcellular location">
    <subcellularLocation>
        <location evidence="1">Mitochondrion membrane</location>
        <topology evidence="1">Multi-pass membrane protein</topology>
    </subcellularLocation>
</comment>
<evidence type="ECO:0000256" key="3">
    <source>
        <dbReference type="ARBA" id="ARBA00022448"/>
    </source>
</evidence>
<dbReference type="Ensembl" id="ENSOMET00000022718.1">
    <property type="protein sequence ID" value="ENSOMEP00000031428.1"/>
    <property type="gene ID" value="ENSOMEG00000016264.1"/>
</dbReference>
<organism evidence="9 10">
    <name type="scientific">Oryzias melastigma</name>
    <name type="common">Marine medaka</name>
    <dbReference type="NCBI Taxonomy" id="30732"/>
    <lineage>
        <taxon>Eukaryota</taxon>
        <taxon>Metazoa</taxon>
        <taxon>Chordata</taxon>
        <taxon>Craniata</taxon>
        <taxon>Vertebrata</taxon>
        <taxon>Euteleostomi</taxon>
        <taxon>Actinopterygii</taxon>
        <taxon>Neopterygii</taxon>
        <taxon>Teleostei</taxon>
        <taxon>Neoteleostei</taxon>
        <taxon>Acanthomorphata</taxon>
        <taxon>Ovalentaria</taxon>
        <taxon>Atherinomorphae</taxon>
        <taxon>Beloniformes</taxon>
        <taxon>Adrianichthyidae</taxon>
        <taxon>Oryziinae</taxon>
        <taxon>Oryzias</taxon>
    </lineage>
</organism>
<dbReference type="Proteomes" id="UP000261560">
    <property type="component" value="Unplaced"/>
</dbReference>
<dbReference type="InterPro" id="IPR004686">
    <property type="entry name" value="Mtc"/>
</dbReference>
<keyword evidence="4" id="KW-0812">Transmembrane</keyword>
<evidence type="ECO:0000256" key="1">
    <source>
        <dbReference type="ARBA" id="ARBA00004225"/>
    </source>
</evidence>
<comment type="similarity">
    <text evidence="2">Belongs to the sideroflexin family.</text>
</comment>
<evidence type="ECO:0000256" key="7">
    <source>
        <dbReference type="ARBA" id="ARBA00023128"/>
    </source>
</evidence>
<evidence type="ECO:0000256" key="5">
    <source>
        <dbReference type="ARBA" id="ARBA00022970"/>
    </source>
</evidence>
<evidence type="ECO:0000256" key="2">
    <source>
        <dbReference type="ARBA" id="ARBA00005974"/>
    </source>
</evidence>
<accession>A0A3B3DMT3</accession>
<keyword evidence="7" id="KW-0496">Mitochondrion</keyword>
<keyword evidence="3" id="KW-0813">Transport</keyword>
<dbReference type="Pfam" id="PF03820">
    <property type="entry name" value="SFXNs"/>
    <property type="match status" value="2"/>
</dbReference>
<dbReference type="PaxDb" id="30732-ENSOMEP00000031428"/>
<dbReference type="STRING" id="30732.ENSOMEP00000031428"/>
<name>A0A3B3DMT3_ORYME</name>
<dbReference type="PANTHER" id="PTHR11153">
    <property type="entry name" value="SIDEROFLEXIN"/>
    <property type="match status" value="1"/>
</dbReference>
<keyword evidence="6" id="KW-1133">Transmembrane helix</keyword>
<dbReference type="GO" id="GO:0015075">
    <property type="term" value="F:monoatomic ion transmembrane transporter activity"/>
    <property type="evidence" value="ECO:0007669"/>
    <property type="project" value="InterPro"/>
</dbReference>
<dbReference type="PANTHER" id="PTHR11153:SF3">
    <property type="entry name" value="SIDEROFLEXIN-4"/>
    <property type="match status" value="1"/>
</dbReference>
<dbReference type="GO" id="GO:0006865">
    <property type="term" value="P:amino acid transport"/>
    <property type="evidence" value="ECO:0007669"/>
    <property type="project" value="UniProtKB-KW"/>
</dbReference>
<dbReference type="OMA" id="FINAVVC"/>
<reference evidence="9" key="1">
    <citation type="submission" date="2025-08" db="UniProtKB">
        <authorList>
            <consortium name="Ensembl"/>
        </authorList>
    </citation>
    <scope>IDENTIFICATION</scope>
</reference>
<evidence type="ECO:0000313" key="9">
    <source>
        <dbReference type="Ensembl" id="ENSOMEP00000031428.1"/>
    </source>
</evidence>
<proteinExistence type="inferred from homology"/>
<dbReference type="GO" id="GO:1990542">
    <property type="term" value="P:mitochondrial transmembrane transport"/>
    <property type="evidence" value="ECO:0007669"/>
    <property type="project" value="TreeGrafter"/>
</dbReference>
<reference evidence="9" key="2">
    <citation type="submission" date="2025-09" db="UniProtKB">
        <authorList>
            <consortium name="Ensembl"/>
        </authorList>
    </citation>
    <scope>IDENTIFICATION</scope>
</reference>
<dbReference type="AlphaFoldDB" id="A0A3B3DMT3"/>
<evidence type="ECO:0000313" key="10">
    <source>
        <dbReference type="Proteomes" id="UP000261560"/>
    </source>
</evidence>
<evidence type="ECO:0000256" key="4">
    <source>
        <dbReference type="ARBA" id="ARBA00022692"/>
    </source>
</evidence>
<evidence type="ECO:0000256" key="6">
    <source>
        <dbReference type="ARBA" id="ARBA00022989"/>
    </source>
</evidence>
<keyword evidence="8" id="KW-0472">Membrane</keyword>
<evidence type="ECO:0000256" key="8">
    <source>
        <dbReference type="ARBA" id="ARBA00023136"/>
    </source>
</evidence>
<sequence>MPGPSTVLAFLNVYTVRSEETESGICVFDCHGNPVGMSKAAGEKVKPMEDTFRYSRPFLHRTRLFQRNPMLAAPCRHVSAMLVFGLMIPVSFSIFPQLGTIKRENLEAELQVGAIGTDFFYHRGL</sequence>
<keyword evidence="5" id="KW-0029">Amino-acid transport</keyword>